<protein>
    <submittedName>
        <fullName evidence="1">Uncharacterized protein</fullName>
    </submittedName>
</protein>
<name>A0ACC1LQA6_9FUNG</name>
<accession>A0ACC1LQA6</accession>
<organism evidence="1 2">
    <name type="scientific">Coemansia furcata</name>
    <dbReference type="NCBI Taxonomy" id="417177"/>
    <lineage>
        <taxon>Eukaryota</taxon>
        <taxon>Fungi</taxon>
        <taxon>Fungi incertae sedis</taxon>
        <taxon>Zoopagomycota</taxon>
        <taxon>Kickxellomycotina</taxon>
        <taxon>Kickxellomycetes</taxon>
        <taxon>Kickxellales</taxon>
        <taxon>Kickxellaceae</taxon>
        <taxon>Coemansia</taxon>
    </lineage>
</organism>
<proteinExistence type="predicted"/>
<keyword evidence="2" id="KW-1185">Reference proteome</keyword>
<evidence type="ECO:0000313" key="2">
    <source>
        <dbReference type="Proteomes" id="UP001140096"/>
    </source>
</evidence>
<sequence length="720" mass="77932">MIDLYGFSMPLLNQIVKSLQTSDYSGLHNEDLEDEYPDGGWWEDFWHLSEMHNRFASHTIYEVNYKIIKTIEAIIKPLNYIFHSSEAINPLYFPHKKCCHPLTTAIIKYSDCSSGAMDVDGTFTPKLRVQPLFNVYATPITIPPVSSLLGTTKSPKADITVAYLSAQHGIPTAQIKITNSYTDAITGVTHVYAQQTIDGADVANGLANVNINANNQVISSSQSFALQAANSLATRDSYSSLSSAFQALASYVGTPVDSQTMASVIIASTASNLPGDGYSLSGLPETVAVLGQATAAKSLVQRSDGSLVTTWHIVLQQASHWWSAHVNAQTGAVESINDWVSSAAESFDVYPRGIDTPASGPRQMVVNPAALLASPKGWVSDNTTAGNNAWAQSNPSGGTSWKKNHRPIAKDKLFDYPIDLSKEPSTYVDAAIAQLFYTVNTMHDLSFIYGFTEAAGNFQDVNYSGQGKGGDYVVAFAQDGSGTDNANFATPPDGQHGVMRMYVWSESTPNRDGDLEQDIVAHEYTHGISNRLTGGPANTDCLNDGEPGGMGEGWSDTVANLLRIRPNDTPALDMVMGEYVYGKGIRNYPYSTSLTTNPTSFSYLSRADYQEVHAIGEVWAEMLYEVLWALIEKNGIADDLFARDLTKGTSLLLQILLDGMKLQPCNPTFVNARDAILQAEANLTGGKNKCTIWKAFAKRGLGPNAASGTYANDNSVPSDC</sequence>
<reference evidence="1" key="1">
    <citation type="submission" date="2022-07" db="EMBL/GenBank/DDBJ databases">
        <title>Phylogenomic reconstructions and comparative analyses of Kickxellomycotina fungi.</title>
        <authorList>
            <person name="Reynolds N.K."/>
            <person name="Stajich J.E."/>
            <person name="Barry K."/>
            <person name="Grigoriev I.V."/>
            <person name="Crous P."/>
            <person name="Smith M.E."/>
        </authorList>
    </citation>
    <scope>NUCLEOTIDE SEQUENCE</scope>
    <source>
        <strain evidence="1">CBS 102833</strain>
    </source>
</reference>
<comment type="caution">
    <text evidence="1">The sequence shown here is derived from an EMBL/GenBank/DDBJ whole genome shotgun (WGS) entry which is preliminary data.</text>
</comment>
<dbReference type="EMBL" id="JANBUP010000022">
    <property type="protein sequence ID" value="KAJ2813780.1"/>
    <property type="molecule type" value="Genomic_DNA"/>
</dbReference>
<gene>
    <name evidence="1" type="ORF">H4S07_000423</name>
</gene>
<dbReference type="Proteomes" id="UP001140096">
    <property type="component" value="Unassembled WGS sequence"/>
</dbReference>
<evidence type="ECO:0000313" key="1">
    <source>
        <dbReference type="EMBL" id="KAJ2813780.1"/>
    </source>
</evidence>